<evidence type="ECO:0000313" key="2">
    <source>
        <dbReference type="EMBL" id="NKY52958.1"/>
    </source>
</evidence>
<organism evidence="2 3">
    <name type="scientific">Nocardia vermiculata</name>
    <dbReference type="NCBI Taxonomy" id="257274"/>
    <lineage>
        <taxon>Bacteria</taxon>
        <taxon>Bacillati</taxon>
        <taxon>Actinomycetota</taxon>
        <taxon>Actinomycetes</taxon>
        <taxon>Mycobacteriales</taxon>
        <taxon>Nocardiaceae</taxon>
        <taxon>Nocardia</taxon>
    </lineage>
</organism>
<feature type="region of interest" description="Disordered" evidence="1">
    <location>
        <begin position="122"/>
        <end position="167"/>
    </location>
</feature>
<comment type="caution">
    <text evidence="2">The sequence shown here is derived from an EMBL/GenBank/DDBJ whole genome shotgun (WGS) entry which is preliminary data.</text>
</comment>
<sequence>MSETGDMAALLAALPDAELLEVVAAATAGRPSLATLHVTAVEMSGKPAPAPAVTDVSPDTPGTAAAVPPPVSGGFGQVAVGSGVPLPPEGFGVPGGYAEYSESGVPTFESVRDRVEQRYGTAEGMGELDRQTPAGRSADEQWQAREKAARERLDAIRKSMHGGDAGQ</sequence>
<dbReference type="AlphaFoldDB" id="A0A846Y6Q7"/>
<proteinExistence type="predicted"/>
<protein>
    <submittedName>
        <fullName evidence="2">Uncharacterized protein</fullName>
    </submittedName>
</protein>
<evidence type="ECO:0000313" key="3">
    <source>
        <dbReference type="Proteomes" id="UP000565711"/>
    </source>
</evidence>
<dbReference type="RefSeq" id="WP_157102961.1">
    <property type="nucleotide sequence ID" value="NZ_JAAXOP010000014.1"/>
</dbReference>
<gene>
    <name evidence="2" type="ORF">HGA08_22400</name>
</gene>
<keyword evidence="3" id="KW-1185">Reference proteome</keyword>
<feature type="region of interest" description="Disordered" evidence="1">
    <location>
        <begin position="46"/>
        <end position="69"/>
    </location>
</feature>
<name>A0A846Y6Q7_9NOCA</name>
<dbReference type="Proteomes" id="UP000565711">
    <property type="component" value="Unassembled WGS sequence"/>
</dbReference>
<dbReference type="EMBL" id="JAAXOP010000014">
    <property type="protein sequence ID" value="NKY52958.1"/>
    <property type="molecule type" value="Genomic_DNA"/>
</dbReference>
<accession>A0A846Y6Q7</accession>
<evidence type="ECO:0000256" key="1">
    <source>
        <dbReference type="SAM" id="MobiDB-lite"/>
    </source>
</evidence>
<reference evidence="2 3" key="1">
    <citation type="submission" date="2020-04" db="EMBL/GenBank/DDBJ databases">
        <title>MicrobeNet Type strains.</title>
        <authorList>
            <person name="Nicholson A.C."/>
        </authorList>
    </citation>
    <scope>NUCLEOTIDE SEQUENCE [LARGE SCALE GENOMIC DNA]</scope>
    <source>
        <strain evidence="2 3">JCM 12354</strain>
    </source>
</reference>
<feature type="compositionally biased region" description="Basic and acidic residues" evidence="1">
    <location>
        <begin position="137"/>
        <end position="157"/>
    </location>
</feature>